<name>A0A9X3DGX9_9SPHI</name>
<reference evidence="1" key="1">
    <citation type="submission" date="2022-11" db="EMBL/GenBank/DDBJ databases">
        <authorList>
            <person name="Graham C."/>
            <person name="Newman J.D."/>
        </authorList>
    </citation>
    <scope>NUCLEOTIDE SEQUENCE</scope>
    <source>
        <strain evidence="1">DSM 19486</strain>
    </source>
</reference>
<evidence type="ECO:0000313" key="1">
    <source>
        <dbReference type="EMBL" id="MCX3267497.1"/>
    </source>
</evidence>
<accession>A0A9X3DGX9</accession>
<dbReference type="EMBL" id="JAPJUH010000008">
    <property type="protein sequence ID" value="MCX3267497.1"/>
    <property type="molecule type" value="Genomic_DNA"/>
</dbReference>
<organism evidence="1 2">
    <name type="scientific">Pedobacter agri</name>
    <dbReference type="NCBI Taxonomy" id="454586"/>
    <lineage>
        <taxon>Bacteria</taxon>
        <taxon>Pseudomonadati</taxon>
        <taxon>Bacteroidota</taxon>
        <taxon>Sphingobacteriia</taxon>
        <taxon>Sphingobacteriales</taxon>
        <taxon>Sphingobacteriaceae</taxon>
        <taxon>Pedobacter</taxon>
    </lineage>
</organism>
<dbReference type="AlphaFoldDB" id="A0A9X3DGX9"/>
<sequence>MTLEDDYLGKPEDYRNLKDYIETKKWLGKKLKKTHLKFTLTENGIERTFNAFPQGTIWIGNR</sequence>
<protein>
    <submittedName>
        <fullName evidence="1">Uncharacterized protein</fullName>
    </submittedName>
</protein>
<evidence type="ECO:0000313" key="2">
    <source>
        <dbReference type="Proteomes" id="UP001142592"/>
    </source>
</evidence>
<gene>
    <name evidence="1" type="ORF">OQZ29_22240</name>
</gene>
<comment type="caution">
    <text evidence="1">The sequence shown here is derived from an EMBL/GenBank/DDBJ whole genome shotgun (WGS) entry which is preliminary data.</text>
</comment>
<proteinExistence type="predicted"/>
<dbReference type="RefSeq" id="WP_010602277.1">
    <property type="nucleotide sequence ID" value="NZ_JAPJUH010000008.1"/>
</dbReference>
<dbReference type="Proteomes" id="UP001142592">
    <property type="component" value="Unassembled WGS sequence"/>
</dbReference>
<keyword evidence="2" id="KW-1185">Reference proteome</keyword>